<feature type="domain" description="TonB-dependent receptor plug" evidence="4">
    <location>
        <begin position="116"/>
        <end position="205"/>
    </location>
</feature>
<accession>S7V780</accession>
<dbReference type="STRING" id="641524.ADICYQ_4778"/>
<evidence type="ECO:0000313" key="7">
    <source>
        <dbReference type="Proteomes" id="UP000014974"/>
    </source>
</evidence>
<dbReference type="Gene3D" id="2.170.130.10">
    <property type="entry name" value="TonB-dependent receptor, plug domain"/>
    <property type="match status" value="1"/>
</dbReference>
<dbReference type="eggNOG" id="COG4771">
    <property type="taxonomic scope" value="Bacteria"/>
</dbReference>
<dbReference type="InterPro" id="IPR041700">
    <property type="entry name" value="OMP_b-brl_3"/>
</dbReference>
<sequence>MAAQHTSLTVSGRVIDQENKPLPFANVILLDIDSRALITGTISDEDGNFSLKTNSTIKLQLKASTIGYEDFISEGFQLKAEDRNFGSIKLNAELGALDEVEVRAARPNVLIQADKTVVNIEGTTMAEGNNALDVIGRSPGVFVDADGNINLNGKSGVMVLLDDRQTYMSAKDLADFLRAMPADNIQSIEVINNPPAKYDAEGAAGLINLVLKRNTYNGINGNLNIGSQFNGLHLPSAGGAINIKRNKWTSNASLNYNHWGRNMELDLLRRFQLENGLSEFDQRARMKLLTKNLFFSGGTDYQINEKHSVGVNLQASTQNGEDGGTSFTTISNPENTDLNYINALNETNFENARIFGNFHYIGKLDTLGTKVSVDFDYSNMDASSIILLNNSYWVNEEKEAGRLNRVKTGNDMVYAIYTAKTDFTKPIGEDKTLELGLKGSWVKSDNILEIAKSEEEGPFLPDANSNHFIYKEKVMAAYASFKAPLGEKLEYQMGLRTEYANIEGNSITSSQVNTQEYINFFPSVYLQHKMNEDYQIVYNVNRRITRPHYRQLNPFVFYIDPLTTEEGNPNLKPQYANNIEMNHIYKGAYQLALTYSQTENAFGQILTQDEASRTTLIQMRNLDQTQNLGLRATIPVEFAEWYNTSNMLQFNGSSFQSQIGEDLLDVKQFSYMFRSQHNIILPKGFKLELVGIYRSPFQDGQIKINGMSWLDAGITKTFKDEKLSLTVNGSDIFRTMKFKGGIDFYNINTDVRQYNSIQSIRFTLRWKFAQGEKFNVSERSGSTEERNRL</sequence>
<dbReference type="PANTHER" id="PTHR40980">
    <property type="entry name" value="PLUG DOMAIN-CONTAINING PROTEIN"/>
    <property type="match status" value="1"/>
</dbReference>
<dbReference type="SUPFAM" id="SSF49464">
    <property type="entry name" value="Carboxypeptidase regulatory domain-like"/>
    <property type="match status" value="1"/>
</dbReference>
<dbReference type="Gene3D" id="2.60.40.1120">
    <property type="entry name" value="Carboxypeptidase-like, regulatory domain"/>
    <property type="match status" value="1"/>
</dbReference>
<organism evidence="6 7">
    <name type="scientific">Cyclobacterium qasimii M12-11B</name>
    <dbReference type="NCBI Taxonomy" id="641524"/>
    <lineage>
        <taxon>Bacteria</taxon>
        <taxon>Pseudomonadati</taxon>
        <taxon>Bacteroidota</taxon>
        <taxon>Cytophagia</taxon>
        <taxon>Cytophagales</taxon>
        <taxon>Cyclobacteriaceae</taxon>
        <taxon>Cyclobacterium</taxon>
    </lineage>
</organism>
<dbReference type="InterPro" id="IPR037066">
    <property type="entry name" value="Plug_dom_sf"/>
</dbReference>
<keyword evidence="6" id="KW-0675">Receptor</keyword>
<evidence type="ECO:0000259" key="5">
    <source>
        <dbReference type="Pfam" id="PF14905"/>
    </source>
</evidence>
<dbReference type="Proteomes" id="UP000014974">
    <property type="component" value="Unassembled WGS sequence"/>
</dbReference>
<name>S7V780_9BACT</name>
<dbReference type="Pfam" id="PF13715">
    <property type="entry name" value="CarbopepD_reg_2"/>
    <property type="match status" value="1"/>
</dbReference>
<feature type="domain" description="Outer membrane protein beta-barrel" evidence="5">
    <location>
        <begin position="363"/>
        <end position="766"/>
    </location>
</feature>
<evidence type="ECO:0000313" key="6">
    <source>
        <dbReference type="EMBL" id="EPR66080.1"/>
    </source>
</evidence>
<dbReference type="SUPFAM" id="SSF56935">
    <property type="entry name" value="Porins"/>
    <property type="match status" value="1"/>
</dbReference>
<dbReference type="PANTHER" id="PTHR40980:SF4">
    <property type="entry name" value="TONB-DEPENDENT RECEPTOR-LIKE BETA-BARREL DOMAIN-CONTAINING PROTEIN"/>
    <property type="match status" value="1"/>
</dbReference>
<comment type="subcellular location">
    <subcellularLocation>
        <location evidence="1">Cell outer membrane</location>
    </subcellularLocation>
</comment>
<dbReference type="GO" id="GO:0009279">
    <property type="term" value="C:cell outer membrane"/>
    <property type="evidence" value="ECO:0007669"/>
    <property type="project" value="UniProtKB-SubCell"/>
</dbReference>
<dbReference type="Pfam" id="PF14905">
    <property type="entry name" value="OMP_b-brl_3"/>
    <property type="match status" value="1"/>
</dbReference>
<proteinExistence type="predicted"/>
<protein>
    <submittedName>
        <fullName evidence="6">TonB-dependent receptor</fullName>
    </submittedName>
</protein>
<dbReference type="InterPro" id="IPR008969">
    <property type="entry name" value="CarboxyPept-like_regulatory"/>
</dbReference>
<dbReference type="AlphaFoldDB" id="S7V780"/>
<comment type="caution">
    <text evidence="6">The sequence shown here is derived from an EMBL/GenBank/DDBJ whole genome shotgun (WGS) entry which is preliminary data.</text>
</comment>
<reference evidence="6 7" key="1">
    <citation type="journal article" date="2013" name="Genome Announc.">
        <title>Draft Genome Sequence of Cyclobacterium qasimii Strain M12-11BT, Isolated from Arctic Marine Sediment.</title>
        <authorList>
            <person name="Shivaji S."/>
            <person name="Ara S."/>
            <person name="Singh A."/>
            <person name="Kumar Pinnaka A."/>
        </authorList>
    </citation>
    <scope>NUCLEOTIDE SEQUENCE [LARGE SCALE GENOMIC DNA]</scope>
    <source>
        <strain evidence="6 7">M12-11B</strain>
    </source>
</reference>
<dbReference type="Pfam" id="PF07715">
    <property type="entry name" value="Plug"/>
    <property type="match status" value="1"/>
</dbReference>
<dbReference type="RefSeq" id="WP_020889892.1">
    <property type="nucleotide sequence ID" value="NZ_ATNM01000156.1"/>
</dbReference>
<evidence type="ECO:0000256" key="2">
    <source>
        <dbReference type="ARBA" id="ARBA00023136"/>
    </source>
</evidence>
<keyword evidence="2" id="KW-0472">Membrane</keyword>
<keyword evidence="3" id="KW-0998">Cell outer membrane</keyword>
<evidence type="ECO:0000256" key="1">
    <source>
        <dbReference type="ARBA" id="ARBA00004442"/>
    </source>
</evidence>
<gene>
    <name evidence="6" type="ORF">ADICYQ_4778</name>
</gene>
<dbReference type="Gene3D" id="2.40.170.20">
    <property type="entry name" value="TonB-dependent receptor, beta-barrel domain"/>
    <property type="match status" value="1"/>
</dbReference>
<evidence type="ECO:0000259" key="4">
    <source>
        <dbReference type="Pfam" id="PF07715"/>
    </source>
</evidence>
<dbReference type="InterPro" id="IPR036942">
    <property type="entry name" value="Beta-barrel_TonB_sf"/>
</dbReference>
<evidence type="ECO:0000256" key="3">
    <source>
        <dbReference type="ARBA" id="ARBA00023237"/>
    </source>
</evidence>
<dbReference type="InterPro" id="IPR012910">
    <property type="entry name" value="Plug_dom"/>
</dbReference>
<dbReference type="EMBL" id="ATNM01000156">
    <property type="protein sequence ID" value="EPR66080.1"/>
    <property type="molecule type" value="Genomic_DNA"/>
</dbReference>